<dbReference type="EMBL" id="JAWZYT010000380">
    <property type="protein sequence ID" value="KAK4324097.1"/>
    <property type="molecule type" value="Genomic_DNA"/>
</dbReference>
<comment type="caution">
    <text evidence="1">The sequence shown here is derived from an EMBL/GenBank/DDBJ whole genome shotgun (WGS) entry which is preliminary data.</text>
</comment>
<organism evidence="1 2">
    <name type="scientific">Petrolisthes manimaculis</name>
    <dbReference type="NCBI Taxonomy" id="1843537"/>
    <lineage>
        <taxon>Eukaryota</taxon>
        <taxon>Metazoa</taxon>
        <taxon>Ecdysozoa</taxon>
        <taxon>Arthropoda</taxon>
        <taxon>Crustacea</taxon>
        <taxon>Multicrustacea</taxon>
        <taxon>Malacostraca</taxon>
        <taxon>Eumalacostraca</taxon>
        <taxon>Eucarida</taxon>
        <taxon>Decapoda</taxon>
        <taxon>Pleocyemata</taxon>
        <taxon>Anomura</taxon>
        <taxon>Galatheoidea</taxon>
        <taxon>Porcellanidae</taxon>
        <taxon>Petrolisthes</taxon>
    </lineage>
</organism>
<evidence type="ECO:0000313" key="1">
    <source>
        <dbReference type="EMBL" id="KAK4324097.1"/>
    </source>
</evidence>
<sequence length="74" mass="8730">MIKVPVLTTSRILEQDIYPTTLINSKFRKYMLDKRYLDDAGCEVLILSLREIRNSTRPNQNSIELKQLQDLFTK</sequence>
<gene>
    <name evidence="1" type="ORF">Pmani_005255</name>
</gene>
<dbReference type="AlphaFoldDB" id="A0AAE1QF10"/>
<proteinExistence type="predicted"/>
<name>A0AAE1QF10_9EUCA</name>
<accession>A0AAE1QF10</accession>
<protein>
    <submittedName>
        <fullName evidence="1">Uncharacterized protein</fullName>
    </submittedName>
</protein>
<reference evidence="1" key="1">
    <citation type="submission" date="2023-11" db="EMBL/GenBank/DDBJ databases">
        <title>Genome assemblies of two species of porcelain crab, Petrolisthes cinctipes and Petrolisthes manimaculis (Anomura: Porcellanidae).</title>
        <authorList>
            <person name="Angst P."/>
        </authorList>
    </citation>
    <scope>NUCLEOTIDE SEQUENCE</scope>
    <source>
        <strain evidence="1">PB745_02</strain>
        <tissue evidence="1">Gill</tissue>
    </source>
</reference>
<dbReference type="Proteomes" id="UP001292094">
    <property type="component" value="Unassembled WGS sequence"/>
</dbReference>
<evidence type="ECO:0000313" key="2">
    <source>
        <dbReference type="Proteomes" id="UP001292094"/>
    </source>
</evidence>
<keyword evidence="2" id="KW-1185">Reference proteome</keyword>